<evidence type="ECO:0000313" key="4">
    <source>
        <dbReference type="EMBL" id="SJK98171.1"/>
    </source>
</evidence>
<dbReference type="AlphaFoldDB" id="A0A284QNZ1"/>
<keyword evidence="5" id="KW-1185">Reference proteome</keyword>
<name>A0A284QNZ1_ARMOS</name>
<protein>
    <submittedName>
        <fullName evidence="4">Related to alpha-1,2-mannosyltransferase (Kre2)</fullName>
    </submittedName>
</protein>
<evidence type="ECO:0000313" key="5">
    <source>
        <dbReference type="Proteomes" id="UP000219338"/>
    </source>
</evidence>
<dbReference type="PANTHER" id="PTHR31121">
    <property type="entry name" value="ALPHA-1,2 MANNOSYLTRANSFERASE KTR1"/>
    <property type="match status" value="1"/>
</dbReference>
<evidence type="ECO:0000256" key="2">
    <source>
        <dbReference type="ARBA" id="ARBA00022679"/>
    </source>
</evidence>
<dbReference type="GO" id="GO:0005794">
    <property type="term" value="C:Golgi apparatus"/>
    <property type="evidence" value="ECO:0007669"/>
    <property type="project" value="TreeGrafter"/>
</dbReference>
<reference evidence="5" key="1">
    <citation type="journal article" date="2017" name="Nat. Ecol. Evol.">
        <title>Genome expansion and lineage-specific genetic innovations in the forest pathogenic fungi Armillaria.</title>
        <authorList>
            <person name="Sipos G."/>
            <person name="Prasanna A.N."/>
            <person name="Walter M.C."/>
            <person name="O'Connor E."/>
            <person name="Balint B."/>
            <person name="Krizsan K."/>
            <person name="Kiss B."/>
            <person name="Hess J."/>
            <person name="Varga T."/>
            <person name="Slot J."/>
            <person name="Riley R."/>
            <person name="Boka B."/>
            <person name="Rigling D."/>
            <person name="Barry K."/>
            <person name="Lee J."/>
            <person name="Mihaltcheva S."/>
            <person name="LaButti K."/>
            <person name="Lipzen A."/>
            <person name="Waldron R."/>
            <person name="Moloney N.M."/>
            <person name="Sperisen C."/>
            <person name="Kredics L."/>
            <person name="Vagvoelgyi C."/>
            <person name="Patrignani A."/>
            <person name="Fitzpatrick D."/>
            <person name="Nagy I."/>
            <person name="Doyle S."/>
            <person name="Anderson J.B."/>
            <person name="Grigoriev I.V."/>
            <person name="Gueldener U."/>
            <person name="Muensterkoetter M."/>
            <person name="Nagy L.G."/>
        </authorList>
    </citation>
    <scope>NUCLEOTIDE SEQUENCE [LARGE SCALE GENOMIC DNA]</scope>
    <source>
        <strain evidence="5">C18/9</strain>
    </source>
</reference>
<dbReference type="PANTHER" id="PTHR31121:SF6">
    <property type="entry name" value="ALPHA-1,2 MANNOSYLTRANSFERASE KTR1"/>
    <property type="match status" value="1"/>
</dbReference>
<dbReference type="GO" id="GO:0000032">
    <property type="term" value="P:cell wall mannoprotein biosynthetic process"/>
    <property type="evidence" value="ECO:0007669"/>
    <property type="project" value="TreeGrafter"/>
</dbReference>
<evidence type="ECO:0000256" key="1">
    <source>
        <dbReference type="ARBA" id="ARBA00007677"/>
    </source>
</evidence>
<keyword evidence="2 4" id="KW-0808">Transferase</keyword>
<dbReference type="InterPro" id="IPR029044">
    <property type="entry name" value="Nucleotide-diphossugar_trans"/>
</dbReference>
<accession>A0A284QNZ1</accession>
<feature type="region of interest" description="Disordered" evidence="3">
    <location>
        <begin position="73"/>
        <end position="101"/>
    </location>
</feature>
<proteinExistence type="inferred from homology"/>
<dbReference type="FunFam" id="3.90.550.10:FF:000051">
    <property type="entry name" value="Alpha-1,2-mannosyltransferase (Ktr4)"/>
    <property type="match status" value="1"/>
</dbReference>
<dbReference type="Proteomes" id="UP000219338">
    <property type="component" value="Unassembled WGS sequence"/>
</dbReference>
<sequence length="416" mass="48074">MVRDQERGDTAAAAQSRRPLSLRPPPGQDNVPSSSMYYPYPSGRCVHYTLSSIHDEYGRATAFSNIASKFRGGDNLPYDDESTPSSDAPRPNPNPESQLGPRLANATFVMLARNSDLDGAMRAVRAVEDRFNTRHGYPYVFLNDVEFSSEFKRRMSVLTGFNAVFGVIPSDHWNQPDWIDEDKATEARKSLVAANVKYGDSVPYRNMCRFNSGFFFKHPLLQKYRWYWRIEPNVQFHCNILNDPFLFLEENNKVYGFTITVYEIAASIRSLWGHVTDFIAQHPEHIAEDNSMDFLSGNRGRTYNTCHFWSNFEIADMNFWRGPAYTDFFEHLDKTGGFYYERWGDAPVHSIAASLFLRKDQIHFFEEIGYQHDDWSHCPLSEDLWIKGRCSCDQKHSFDYDGSSCKGRWDRFMNGS</sequence>
<dbReference type="GO" id="GO:0000026">
    <property type="term" value="F:alpha-1,2-mannosyltransferase activity"/>
    <property type="evidence" value="ECO:0007669"/>
    <property type="project" value="TreeGrafter"/>
</dbReference>
<dbReference type="InterPro" id="IPR002685">
    <property type="entry name" value="Glyco_trans_15"/>
</dbReference>
<organism evidence="4 5">
    <name type="scientific">Armillaria ostoyae</name>
    <name type="common">Armillaria root rot fungus</name>
    <dbReference type="NCBI Taxonomy" id="47428"/>
    <lineage>
        <taxon>Eukaryota</taxon>
        <taxon>Fungi</taxon>
        <taxon>Dikarya</taxon>
        <taxon>Basidiomycota</taxon>
        <taxon>Agaricomycotina</taxon>
        <taxon>Agaricomycetes</taxon>
        <taxon>Agaricomycetidae</taxon>
        <taxon>Agaricales</taxon>
        <taxon>Marasmiineae</taxon>
        <taxon>Physalacriaceae</taxon>
        <taxon>Armillaria</taxon>
    </lineage>
</organism>
<dbReference type="Gene3D" id="3.90.550.10">
    <property type="entry name" value="Spore Coat Polysaccharide Biosynthesis Protein SpsA, Chain A"/>
    <property type="match status" value="1"/>
</dbReference>
<dbReference type="EMBL" id="FUEG01000001">
    <property type="protein sequence ID" value="SJK98171.1"/>
    <property type="molecule type" value="Genomic_DNA"/>
</dbReference>
<dbReference type="GO" id="GO:0006487">
    <property type="term" value="P:protein N-linked glycosylation"/>
    <property type="evidence" value="ECO:0007669"/>
    <property type="project" value="TreeGrafter"/>
</dbReference>
<comment type="similarity">
    <text evidence="1">Belongs to the glycosyltransferase 15 family.</text>
</comment>
<dbReference type="GO" id="GO:0016020">
    <property type="term" value="C:membrane"/>
    <property type="evidence" value="ECO:0007669"/>
    <property type="project" value="InterPro"/>
</dbReference>
<dbReference type="STRING" id="47428.A0A284QNZ1"/>
<feature type="region of interest" description="Disordered" evidence="3">
    <location>
        <begin position="1"/>
        <end position="36"/>
    </location>
</feature>
<dbReference type="Pfam" id="PF01793">
    <property type="entry name" value="Glyco_transf_15"/>
    <property type="match status" value="1"/>
</dbReference>
<evidence type="ECO:0000256" key="3">
    <source>
        <dbReference type="SAM" id="MobiDB-lite"/>
    </source>
</evidence>
<gene>
    <name evidence="4" type="ORF">ARMOST_01432</name>
</gene>
<dbReference type="SUPFAM" id="SSF53448">
    <property type="entry name" value="Nucleotide-diphospho-sugar transferases"/>
    <property type="match status" value="1"/>
</dbReference>
<dbReference type="OrthoDB" id="439943at2759"/>
<keyword evidence="4" id="KW-0328">Glycosyltransferase</keyword>
<dbReference type="OMA" id="FMETIPT"/>